<dbReference type="Pfam" id="PF03094">
    <property type="entry name" value="Mlo"/>
    <property type="match status" value="1"/>
</dbReference>
<keyword evidence="3" id="KW-0812">Transmembrane</keyword>
<comment type="caution">
    <text evidence="9">The sequence shown here is derived from an EMBL/GenBank/DDBJ whole genome shotgun (WGS) entry which is preliminary data.</text>
</comment>
<proteinExistence type="inferred from homology"/>
<dbReference type="InterPro" id="IPR004326">
    <property type="entry name" value="Mlo"/>
</dbReference>
<comment type="similarity">
    <text evidence="2">Belongs to the MLO family.</text>
</comment>
<reference evidence="9 10" key="1">
    <citation type="submission" date="2024-08" db="EMBL/GenBank/DDBJ databases">
        <title>Insights into the chromosomal genome structure of Flemingia macrophylla.</title>
        <authorList>
            <person name="Ding Y."/>
            <person name="Zhao Y."/>
            <person name="Bi W."/>
            <person name="Wu M."/>
            <person name="Zhao G."/>
            <person name="Gong Y."/>
            <person name="Li W."/>
            <person name="Zhang P."/>
        </authorList>
    </citation>
    <scope>NUCLEOTIDE SEQUENCE [LARGE SCALE GENOMIC DNA]</scope>
    <source>
        <strain evidence="9">DYQJB</strain>
        <tissue evidence="9">Leaf</tissue>
    </source>
</reference>
<feature type="region of interest" description="Disordered" evidence="8">
    <location>
        <begin position="23"/>
        <end position="48"/>
    </location>
</feature>
<evidence type="ECO:0000256" key="3">
    <source>
        <dbReference type="ARBA" id="ARBA00022692"/>
    </source>
</evidence>
<name>A0ABD1M7D6_9FABA</name>
<organism evidence="9 10">
    <name type="scientific">Flemingia macrophylla</name>
    <dbReference type="NCBI Taxonomy" id="520843"/>
    <lineage>
        <taxon>Eukaryota</taxon>
        <taxon>Viridiplantae</taxon>
        <taxon>Streptophyta</taxon>
        <taxon>Embryophyta</taxon>
        <taxon>Tracheophyta</taxon>
        <taxon>Spermatophyta</taxon>
        <taxon>Magnoliopsida</taxon>
        <taxon>eudicotyledons</taxon>
        <taxon>Gunneridae</taxon>
        <taxon>Pentapetalae</taxon>
        <taxon>rosids</taxon>
        <taxon>fabids</taxon>
        <taxon>Fabales</taxon>
        <taxon>Fabaceae</taxon>
        <taxon>Papilionoideae</taxon>
        <taxon>50 kb inversion clade</taxon>
        <taxon>NPAAA clade</taxon>
        <taxon>indigoferoid/millettioid clade</taxon>
        <taxon>Phaseoleae</taxon>
        <taxon>Flemingia</taxon>
    </lineage>
</organism>
<evidence type="ECO:0000256" key="5">
    <source>
        <dbReference type="ARBA" id="ARBA00022989"/>
    </source>
</evidence>
<protein>
    <submittedName>
        <fullName evidence="9">Uncharacterized protein</fullName>
    </submittedName>
</protein>
<evidence type="ECO:0000256" key="8">
    <source>
        <dbReference type="SAM" id="MobiDB-lite"/>
    </source>
</evidence>
<dbReference type="GO" id="GO:0006952">
    <property type="term" value="P:defense response"/>
    <property type="evidence" value="ECO:0007669"/>
    <property type="project" value="UniProtKB-KW"/>
</dbReference>
<dbReference type="EMBL" id="JBGMDY010000006">
    <property type="protein sequence ID" value="KAL2331699.1"/>
    <property type="molecule type" value="Genomic_DNA"/>
</dbReference>
<comment type="subcellular location">
    <subcellularLocation>
        <location evidence="1">Membrane</location>
        <topology evidence="1">Multi-pass membrane protein</topology>
    </subcellularLocation>
</comment>
<keyword evidence="6" id="KW-0472">Membrane</keyword>
<sequence>MEMAKQRAGERVVESRVFEEVMEPRQGEDHHRVGKACPDSHAVNQGGKPPGVWKTLLRVIHSVDNSTGEHMTVRFNRPRLLPFLIHLVLFQNAFQLAF</sequence>
<dbReference type="AlphaFoldDB" id="A0ABD1M7D6"/>
<evidence type="ECO:0000313" key="9">
    <source>
        <dbReference type="EMBL" id="KAL2331699.1"/>
    </source>
</evidence>
<keyword evidence="10" id="KW-1185">Reference proteome</keyword>
<evidence type="ECO:0000256" key="7">
    <source>
        <dbReference type="ARBA" id="ARBA00023265"/>
    </source>
</evidence>
<gene>
    <name evidence="9" type="ORF">Fmac_019280</name>
</gene>
<evidence type="ECO:0000256" key="2">
    <source>
        <dbReference type="ARBA" id="ARBA00006574"/>
    </source>
</evidence>
<accession>A0ABD1M7D6</accession>
<dbReference type="Proteomes" id="UP001603857">
    <property type="component" value="Unassembled WGS sequence"/>
</dbReference>
<evidence type="ECO:0000256" key="4">
    <source>
        <dbReference type="ARBA" id="ARBA00022821"/>
    </source>
</evidence>
<evidence type="ECO:0000256" key="6">
    <source>
        <dbReference type="ARBA" id="ARBA00023136"/>
    </source>
</evidence>
<dbReference type="GO" id="GO:0016020">
    <property type="term" value="C:membrane"/>
    <property type="evidence" value="ECO:0007669"/>
    <property type="project" value="UniProtKB-SubCell"/>
</dbReference>
<keyword evidence="4" id="KW-0611">Plant defense</keyword>
<keyword evidence="5" id="KW-1133">Transmembrane helix</keyword>
<evidence type="ECO:0000313" key="10">
    <source>
        <dbReference type="Proteomes" id="UP001603857"/>
    </source>
</evidence>
<keyword evidence="7" id="KW-0568">Pathogenesis-related protein</keyword>
<evidence type="ECO:0000256" key="1">
    <source>
        <dbReference type="ARBA" id="ARBA00004141"/>
    </source>
</evidence>